<gene>
    <name evidence="2" type="ORF">METZ01_LOCUS306303</name>
</gene>
<feature type="region of interest" description="Disordered" evidence="1">
    <location>
        <begin position="1"/>
        <end position="35"/>
    </location>
</feature>
<dbReference type="AlphaFoldDB" id="A0A382MX32"/>
<protein>
    <submittedName>
        <fullName evidence="2">Uncharacterized protein</fullName>
    </submittedName>
</protein>
<reference evidence="2" key="1">
    <citation type="submission" date="2018-05" db="EMBL/GenBank/DDBJ databases">
        <authorList>
            <person name="Lanie J.A."/>
            <person name="Ng W.-L."/>
            <person name="Kazmierczak K.M."/>
            <person name="Andrzejewski T.M."/>
            <person name="Davidsen T.M."/>
            <person name="Wayne K.J."/>
            <person name="Tettelin H."/>
            <person name="Glass J.I."/>
            <person name="Rusch D."/>
            <person name="Podicherti R."/>
            <person name="Tsui H.-C.T."/>
            <person name="Winkler M.E."/>
        </authorList>
    </citation>
    <scope>NUCLEOTIDE SEQUENCE</scope>
</reference>
<dbReference type="EMBL" id="UINC01096508">
    <property type="protein sequence ID" value="SVC53449.1"/>
    <property type="molecule type" value="Genomic_DNA"/>
</dbReference>
<sequence>MAKPMQSVKKPGVIRSKPEISRKIPPLISSVGITP</sequence>
<proteinExistence type="predicted"/>
<organism evidence="2">
    <name type="scientific">marine metagenome</name>
    <dbReference type="NCBI Taxonomy" id="408172"/>
    <lineage>
        <taxon>unclassified sequences</taxon>
        <taxon>metagenomes</taxon>
        <taxon>ecological metagenomes</taxon>
    </lineage>
</organism>
<evidence type="ECO:0000313" key="2">
    <source>
        <dbReference type="EMBL" id="SVC53449.1"/>
    </source>
</evidence>
<name>A0A382MX32_9ZZZZ</name>
<accession>A0A382MX32</accession>
<evidence type="ECO:0000256" key="1">
    <source>
        <dbReference type="SAM" id="MobiDB-lite"/>
    </source>
</evidence>